<feature type="transmembrane region" description="Helical" evidence="1">
    <location>
        <begin position="377"/>
        <end position="398"/>
    </location>
</feature>
<feature type="transmembrane region" description="Helical" evidence="1">
    <location>
        <begin position="334"/>
        <end position="357"/>
    </location>
</feature>
<evidence type="ECO:0000256" key="1">
    <source>
        <dbReference type="SAM" id="Phobius"/>
    </source>
</evidence>
<sequence>MMNVRNLDSSLVLRGPHLGDRGRYPISVRQLLFLVWVGIGVAPLLLQARSYARFVTPHKISKSLLPAEADVHETADLPDHCPVEGLFIAGIWWNVTPLYYSQDEDGKLCHFVVPQYNIHGNYFLGNDRTNASSTTPSRCTNESYPFKHYFYHGSIGYFAFYEEAKGTYCTVDKTAYVLVGGLGTYDINGAQLAHDRGSTEYRESYWYGISGFVWIAYRVLMLRRSYISCKRYGKRCERMGESLRLEGAIIYLQESMRLSAYDARNYHRLVLLYLLVEGLMGDLFLLIAQDGMIGRLQYISLGYNLSGVMSMLFEMLETMRWLGERLRCLFKRLLFNYETMLLGECICSGAMQHYLTALNLSKGFKHSQPAAVFVSPYVWSLVGHGVIVLGCVLVLVSVRSLGAIIYMRWRYGCFAVLTTVCCVDTTLGIRGKLVVLSGYSYENTKLYYKLATLKAFGMMKMMEEDGQEFLVLHKLYWIAIPRRDLFVIGVIKGKQVQPCPERFCTGIVTVFTQILGGPTAGIGTHRRLQGAFNNRVSLEPATIKLASRPVVSSIQTSCPRTLSPVKVDSSRPAVREAFQ</sequence>
<dbReference type="Proteomes" id="UP001165121">
    <property type="component" value="Unassembled WGS sequence"/>
</dbReference>
<feature type="transmembrane region" description="Helical" evidence="1">
    <location>
        <begin position="269"/>
        <end position="289"/>
    </location>
</feature>
<keyword evidence="1" id="KW-0812">Transmembrane</keyword>
<feature type="transmembrane region" description="Helical" evidence="1">
    <location>
        <begin position="295"/>
        <end position="313"/>
    </location>
</feature>
<name>A0A9W6XAI2_9STRA</name>
<feature type="transmembrane region" description="Helical" evidence="1">
    <location>
        <begin position="204"/>
        <end position="221"/>
    </location>
</feature>
<dbReference type="AlphaFoldDB" id="A0A9W6XAI2"/>
<evidence type="ECO:0000313" key="3">
    <source>
        <dbReference type="Proteomes" id="UP001165121"/>
    </source>
</evidence>
<dbReference type="EMBL" id="BSXT01000829">
    <property type="protein sequence ID" value="GMF34658.1"/>
    <property type="molecule type" value="Genomic_DNA"/>
</dbReference>
<accession>A0A9W6XAI2</accession>
<proteinExistence type="predicted"/>
<protein>
    <submittedName>
        <fullName evidence="2">Unnamed protein product</fullName>
    </submittedName>
</protein>
<keyword evidence="1" id="KW-1133">Transmembrane helix</keyword>
<evidence type="ECO:0000313" key="2">
    <source>
        <dbReference type="EMBL" id="GMF34658.1"/>
    </source>
</evidence>
<keyword evidence="3" id="KW-1185">Reference proteome</keyword>
<organism evidence="2 3">
    <name type="scientific">Phytophthora fragariaefolia</name>
    <dbReference type="NCBI Taxonomy" id="1490495"/>
    <lineage>
        <taxon>Eukaryota</taxon>
        <taxon>Sar</taxon>
        <taxon>Stramenopiles</taxon>
        <taxon>Oomycota</taxon>
        <taxon>Peronosporomycetes</taxon>
        <taxon>Peronosporales</taxon>
        <taxon>Peronosporaceae</taxon>
        <taxon>Phytophthora</taxon>
    </lineage>
</organism>
<gene>
    <name evidence="2" type="ORF">Pfra01_000895100</name>
</gene>
<comment type="caution">
    <text evidence="2">The sequence shown here is derived from an EMBL/GenBank/DDBJ whole genome shotgun (WGS) entry which is preliminary data.</text>
</comment>
<dbReference type="OrthoDB" id="116479at2759"/>
<feature type="transmembrane region" description="Helical" evidence="1">
    <location>
        <begin position="31"/>
        <end position="52"/>
    </location>
</feature>
<keyword evidence="1" id="KW-0472">Membrane</keyword>
<reference evidence="2" key="1">
    <citation type="submission" date="2023-04" db="EMBL/GenBank/DDBJ databases">
        <title>Phytophthora fragariaefolia NBRC 109709.</title>
        <authorList>
            <person name="Ichikawa N."/>
            <person name="Sato H."/>
            <person name="Tonouchi N."/>
        </authorList>
    </citation>
    <scope>NUCLEOTIDE SEQUENCE</scope>
    <source>
        <strain evidence="2">NBRC 109709</strain>
    </source>
</reference>